<protein>
    <submittedName>
        <fullName evidence="6">Carbohydrate-binding module family 48 protein</fullName>
    </submittedName>
</protein>
<proteinExistence type="inferred from homology"/>
<dbReference type="RefSeq" id="XP_033522730.1">
    <property type="nucleotide sequence ID" value="XM_033671561.1"/>
</dbReference>
<evidence type="ECO:0000256" key="1">
    <source>
        <dbReference type="ARBA" id="ARBA00004496"/>
    </source>
</evidence>
<comment type="similarity">
    <text evidence="2">Belongs to the 5'-AMP-activated protein kinase beta subunit family.</text>
</comment>
<dbReference type="FunFam" id="2.60.40.10:FF:000562">
    <property type="entry name" value="Snf1 kinase complex beta-subunit Gal83"/>
    <property type="match status" value="1"/>
</dbReference>
<dbReference type="OrthoDB" id="531008at2759"/>
<feature type="compositionally biased region" description="Pro residues" evidence="4">
    <location>
        <begin position="128"/>
        <end position="153"/>
    </location>
</feature>
<dbReference type="SMART" id="SM01010">
    <property type="entry name" value="AMPKBI"/>
    <property type="match status" value="1"/>
</dbReference>
<sequence>MGNQNSRSTTPINGHSPSNHAPPSHSQSNTHTQPHAGYPSARRRESIQALTVKAQAAPPSASLESAAAYPTSTRPRSRARTQSTASNTATVASQLRAAQDTFGDKMGNDQSRPKDRDRDREREKPRQLTPPHPPPPPAASRTPEPLPVPMAVPVPVPVQSPQYAPSPHTRPVDVPAAVREEPQGRTPVDAAQDYIMSSSHFSRPPRMPLPIEEETHTPGSPIISPADFASPIDHGEIEGALPNRSSMLSQNAADDDDFGDEFKSPAGRPTVPTLIEWEGEGERVYVTGTFAGWNRKYRLHQDGPSNKPNTLSAYVHIAPGTHHLMFIVDNDMRISDKLPTAVDYTNILVNYLEVSYDDIPAPPSTAGGPVPTPNPDTPAGLHTPQALAAPPPDPVPRESTEKYHQNIPRYLLDLDAAEESSRFARANAVAGNLPTPPTLPGFLGKSILNGTTPMKDDSSVLIMPNHTVLNHLATSSIKDNILATSATTRYRQKFLTTILYKPKEENPERVY</sequence>
<feature type="compositionally biased region" description="Polar residues" evidence="4">
    <location>
        <begin position="243"/>
        <end position="252"/>
    </location>
</feature>
<evidence type="ECO:0000313" key="6">
    <source>
        <dbReference type="EMBL" id="KAF2128341.1"/>
    </source>
</evidence>
<dbReference type="InterPro" id="IPR050827">
    <property type="entry name" value="CRP1_MDG1_kinase"/>
</dbReference>
<feature type="compositionally biased region" description="Polar residues" evidence="4">
    <location>
        <begin position="1"/>
        <end position="12"/>
    </location>
</feature>
<gene>
    <name evidence="6" type="ORF">P153DRAFT_397426</name>
</gene>
<dbReference type="GO" id="GO:0005737">
    <property type="term" value="C:cytoplasm"/>
    <property type="evidence" value="ECO:0007669"/>
    <property type="project" value="UniProtKB-SubCell"/>
</dbReference>
<dbReference type="GeneID" id="54411993"/>
<dbReference type="SUPFAM" id="SSF81296">
    <property type="entry name" value="E set domains"/>
    <property type="match status" value="1"/>
</dbReference>
<keyword evidence="3" id="KW-0963">Cytoplasm</keyword>
<feature type="region of interest" description="Disordered" evidence="4">
    <location>
        <begin position="199"/>
        <end position="272"/>
    </location>
</feature>
<dbReference type="InterPro" id="IPR013783">
    <property type="entry name" value="Ig-like_fold"/>
</dbReference>
<dbReference type="GO" id="GO:0007165">
    <property type="term" value="P:signal transduction"/>
    <property type="evidence" value="ECO:0007669"/>
    <property type="project" value="UniProtKB-ARBA"/>
</dbReference>
<dbReference type="InterPro" id="IPR014756">
    <property type="entry name" value="Ig_E-set"/>
</dbReference>
<dbReference type="GO" id="GO:0031588">
    <property type="term" value="C:nucleotide-activated protein kinase complex"/>
    <property type="evidence" value="ECO:0007669"/>
    <property type="project" value="TreeGrafter"/>
</dbReference>
<reference evidence="6" key="1">
    <citation type="journal article" date="2020" name="Stud. Mycol.">
        <title>101 Dothideomycetes genomes: a test case for predicting lifestyles and emergence of pathogens.</title>
        <authorList>
            <person name="Haridas S."/>
            <person name="Albert R."/>
            <person name="Binder M."/>
            <person name="Bloem J."/>
            <person name="Labutti K."/>
            <person name="Salamov A."/>
            <person name="Andreopoulos B."/>
            <person name="Baker S."/>
            <person name="Barry K."/>
            <person name="Bills G."/>
            <person name="Bluhm B."/>
            <person name="Cannon C."/>
            <person name="Castanera R."/>
            <person name="Culley D."/>
            <person name="Daum C."/>
            <person name="Ezra D."/>
            <person name="Gonzalez J."/>
            <person name="Henrissat B."/>
            <person name="Kuo A."/>
            <person name="Liang C."/>
            <person name="Lipzen A."/>
            <person name="Lutzoni F."/>
            <person name="Magnuson J."/>
            <person name="Mondo S."/>
            <person name="Nolan M."/>
            <person name="Ohm R."/>
            <person name="Pangilinan J."/>
            <person name="Park H.-J."/>
            <person name="Ramirez L."/>
            <person name="Alfaro M."/>
            <person name="Sun H."/>
            <person name="Tritt A."/>
            <person name="Yoshinaga Y."/>
            <person name="Zwiers L.-H."/>
            <person name="Turgeon B."/>
            <person name="Goodwin S."/>
            <person name="Spatafora J."/>
            <person name="Crous P."/>
            <person name="Grigoriev I."/>
        </authorList>
    </citation>
    <scope>NUCLEOTIDE SEQUENCE</scope>
    <source>
        <strain evidence="6">CBS 119687</strain>
    </source>
</reference>
<accession>A0A6A6ACA0</accession>
<dbReference type="GO" id="GO:0019901">
    <property type="term" value="F:protein kinase binding"/>
    <property type="evidence" value="ECO:0007669"/>
    <property type="project" value="TreeGrafter"/>
</dbReference>
<dbReference type="PANTHER" id="PTHR10343">
    <property type="entry name" value="5'-AMP-ACTIVATED PROTEIN KINASE , BETA SUBUNIT"/>
    <property type="match status" value="1"/>
</dbReference>
<dbReference type="EMBL" id="ML977508">
    <property type="protein sequence ID" value="KAF2128341.1"/>
    <property type="molecule type" value="Genomic_DNA"/>
</dbReference>
<dbReference type="InterPro" id="IPR032640">
    <property type="entry name" value="AMPK1_CBM"/>
</dbReference>
<dbReference type="Gene3D" id="6.20.250.60">
    <property type="match status" value="1"/>
</dbReference>
<feature type="compositionally biased region" description="Basic and acidic residues" evidence="4">
    <location>
        <begin position="102"/>
        <end position="126"/>
    </location>
</feature>
<dbReference type="Gene3D" id="2.60.40.10">
    <property type="entry name" value="Immunoglobulins"/>
    <property type="match status" value="1"/>
</dbReference>
<evidence type="ECO:0000256" key="3">
    <source>
        <dbReference type="ARBA" id="ARBA00022490"/>
    </source>
</evidence>
<feature type="region of interest" description="Disordered" evidence="4">
    <location>
        <begin position="1"/>
        <end position="153"/>
    </location>
</feature>
<dbReference type="InterPro" id="IPR037256">
    <property type="entry name" value="ASC_dom_sf"/>
</dbReference>
<dbReference type="CDD" id="cd02859">
    <property type="entry name" value="E_set_AMPKbeta_like_N"/>
    <property type="match status" value="1"/>
</dbReference>
<evidence type="ECO:0000256" key="2">
    <source>
        <dbReference type="ARBA" id="ARBA00010926"/>
    </source>
</evidence>
<dbReference type="Pfam" id="PF16561">
    <property type="entry name" value="AMPK1_CBM"/>
    <property type="match status" value="1"/>
</dbReference>
<feature type="domain" description="Association with the SNF1 complex (ASC)" evidence="5">
    <location>
        <begin position="396"/>
        <end position="503"/>
    </location>
</feature>
<feature type="region of interest" description="Disordered" evidence="4">
    <location>
        <begin position="360"/>
        <end position="400"/>
    </location>
</feature>
<dbReference type="InterPro" id="IPR006828">
    <property type="entry name" value="ASC_dom"/>
</dbReference>
<dbReference type="GO" id="GO:0005634">
    <property type="term" value="C:nucleus"/>
    <property type="evidence" value="ECO:0007669"/>
    <property type="project" value="TreeGrafter"/>
</dbReference>
<evidence type="ECO:0000313" key="7">
    <source>
        <dbReference type="Proteomes" id="UP000799771"/>
    </source>
</evidence>
<feature type="compositionally biased region" description="Low complexity" evidence="4">
    <location>
        <begin position="54"/>
        <end position="90"/>
    </location>
</feature>
<evidence type="ECO:0000259" key="5">
    <source>
        <dbReference type="SMART" id="SM01010"/>
    </source>
</evidence>
<comment type="subcellular location">
    <subcellularLocation>
        <location evidence="1">Cytoplasm</location>
    </subcellularLocation>
</comment>
<dbReference type="Pfam" id="PF04739">
    <property type="entry name" value="AMPKBI"/>
    <property type="match status" value="1"/>
</dbReference>
<keyword evidence="7" id="KW-1185">Reference proteome</keyword>
<evidence type="ECO:0000256" key="4">
    <source>
        <dbReference type="SAM" id="MobiDB-lite"/>
    </source>
</evidence>
<name>A0A6A6ACA0_9PLEO</name>
<dbReference type="AlphaFoldDB" id="A0A6A6ACA0"/>
<dbReference type="PANTHER" id="PTHR10343:SF84">
    <property type="entry name" value="5'-AMP-ACTIVATED PROTEIN KINASE SUBUNIT BETA-1"/>
    <property type="match status" value="1"/>
</dbReference>
<organism evidence="6 7">
    <name type="scientific">Dothidotthia symphoricarpi CBS 119687</name>
    <dbReference type="NCBI Taxonomy" id="1392245"/>
    <lineage>
        <taxon>Eukaryota</taxon>
        <taxon>Fungi</taxon>
        <taxon>Dikarya</taxon>
        <taxon>Ascomycota</taxon>
        <taxon>Pezizomycotina</taxon>
        <taxon>Dothideomycetes</taxon>
        <taxon>Pleosporomycetidae</taxon>
        <taxon>Pleosporales</taxon>
        <taxon>Dothidotthiaceae</taxon>
        <taxon>Dothidotthia</taxon>
    </lineage>
</organism>
<dbReference type="SUPFAM" id="SSF160219">
    <property type="entry name" value="AMPKBI-like"/>
    <property type="match status" value="1"/>
</dbReference>
<feature type="compositionally biased region" description="Low complexity" evidence="4">
    <location>
        <begin position="13"/>
        <end position="29"/>
    </location>
</feature>
<dbReference type="Proteomes" id="UP000799771">
    <property type="component" value="Unassembled WGS sequence"/>
</dbReference>